<gene>
    <name evidence="1" type="ORF">SD10_24140</name>
</gene>
<protein>
    <submittedName>
        <fullName evidence="1">Uncharacterized protein</fullName>
    </submittedName>
</protein>
<sequence>MEKHKPYEQIFGHKEDFKVKYRFYSLEEGGRYILPNQGIRSNFWYEDPDHEHNWLFMIYPEFEDENGDLIEGMVNQEGIARMWILSPDNRPYHQQRIKVGTIGYFREGSKSTGICEVTELIGLHENPAA</sequence>
<proteinExistence type="predicted"/>
<dbReference type="AlphaFoldDB" id="A0A0E3V9B7"/>
<dbReference type="KEGG" id="srd:SD10_24140"/>
<evidence type="ECO:0000313" key="1">
    <source>
        <dbReference type="EMBL" id="AKD57527.1"/>
    </source>
</evidence>
<accession>A0A0E3V9B7</accession>
<name>A0A0E3V9B7_9BACT</name>
<keyword evidence="2" id="KW-1185">Reference proteome</keyword>
<reference evidence="1 2" key="1">
    <citation type="journal article" date="2014" name="Curr. Microbiol.">
        <title>Spirosoma radiotolerans sp. nov., a gamma-radiation-resistant bacterium isolated from gamma ray-irradiated soil.</title>
        <authorList>
            <person name="Lee J.J."/>
            <person name="Srinivasan S."/>
            <person name="Lim S."/>
            <person name="Joe M."/>
            <person name="Im S."/>
            <person name="Bae S.I."/>
            <person name="Park K.R."/>
            <person name="Han J.H."/>
            <person name="Park S.H."/>
            <person name="Joo B.M."/>
            <person name="Park S.J."/>
            <person name="Kim M.K."/>
        </authorList>
    </citation>
    <scope>NUCLEOTIDE SEQUENCE [LARGE SCALE GENOMIC DNA]</scope>
    <source>
        <strain evidence="1 2">DG5A</strain>
    </source>
</reference>
<organism evidence="1 2">
    <name type="scientific">Spirosoma radiotolerans</name>
    <dbReference type="NCBI Taxonomy" id="1379870"/>
    <lineage>
        <taxon>Bacteria</taxon>
        <taxon>Pseudomonadati</taxon>
        <taxon>Bacteroidota</taxon>
        <taxon>Cytophagia</taxon>
        <taxon>Cytophagales</taxon>
        <taxon>Cytophagaceae</taxon>
        <taxon>Spirosoma</taxon>
    </lineage>
</organism>
<evidence type="ECO:0000313" key="2">
    <source>
        <dbReference type="Proteomes" id="UP000033054"/>
    </source>
</evidence>
<dbReference type="OrthoDB" id="8905724at2"/>
<dbReference type="RefSeq" id="WP_046577440.1">
    <property type="nucleotide sequence ID" value="NZ_CP010429.1"/>
</dbReference>
<dbReference type="PATRIC" id="fig|1379870.5.peg.5226"/>
<dbReference type="HOGENOM" id="CLU_158600_0_0_10"/>
<dbReference type="Proteomes" id="UP000033054">
    <property type="component" value="Chromosome"/>
</dbReference>
<dbReference type="EMBL" id="CP010429">
    <property type="protein sequence ID" value="AKD57527.1"/>
    <property type="molecule type" value="Genomic_DNA"/>
</dbReference>